<dbReference type="InterPro" id="IPR050921">
    <property type="entry name" value="T4SS_GSP_E_ATPase"/>
</dbReference>
<sequence length="364" mass="40759">MPNKIMKLTASQMLEKVLSLNASDLHLSVGANPMVRVNRRLSPLEEGALLMVGDIEYFLSQLMEKEQKDLFEVNRELDFSVSLGNKARFRVNAFYQKGYPSVALRLIPPHPPSLESLNLPKSISNLCELRQGLVMVVGPTGHGKSTTIAAMIQRINETRSEHVITVEDPIEYIFTNKLSLIEQREMFLDTHSWEISLKSVLRQDPNVVMIGEMRDTETISTALQIAETGHLVFTTLHTNSAAQSVDRIISSYPEEKRAEVRLQFSQVLEVIVSIRLLPSDSKGMVPAVELMLASDAIRNLIREGKTHLIDNMIGNSISMGMCPLDRSLATLVNDGEVDVNEALKFSPRPDELRRIIKETKVASK</sequence>
<name>A0A1F4V850_UNCKA</name>
<feature type="domain" description="Bacterial type II secretion system protein E" evidence="2">
    <location>
        <begin position="5"/>
        <end position="278"/>
    </location>
</feature>
<dbReference type="SUPFAM" id="SSF52540">
    <property type="entry name" value="P-loop containing nucleoside triphosphate hydrolases"/>
    <property type="match status" value="1"/>
</dbReference>
<comment type="caution">
    <text evidence="3">The sequence shown here is derived from an EMBL/GenBank/DDBJ whole genome shotgun (WGS) entry which is preliminary data.</text>
</comment>
<evidence type="ECO:0000259" key="2">
    <source>
        <dbReference type="Pfam" id="PF00437"/>
    </source>
</evidence>
<dbReference type="Gene3D" id="3.30.450.90">
    <property type="match status" value="1"/>
</dbReference>
<dbReference type="CDD" id="cd01131">
    <property type="entry name" value="PilT"/>
    <property type="match status" value="1"/>
</dbReference>
<organism evidence="3 4">
    <name type="scientific">candidate division WWE3 bacterium RIFCSPHIGHO2_02_FULL_38_14</name>
    <dbReference type="NCBI Taxonomy" id="1802620"/>
    <lineage>
        <taxon>Bacteria</taxon>
        <taxon>Katanobacteria</taxon>
    </lineage>
</organism>
<dbReference type="AlphaFoldDB" id="A0A1F4V850"/>
<evidence type="ECO:0000313" key="3">
    <source>
        <dbReference type="EMBL" id="OGC52793.1"/>
    </source>
</evidence>
<dbReference type="Pfam" id="PF00437">
    <property type="entry name" value="T2SSE"/>
    <property type="match status" value="1"/>
</dbReference>
<dbReference type="Proteomes" id="UP000178127">
    <property type="component" value="Unassembled WGS sequence"/>
</dbReference>
<dbReference type="InterPro" id="IPR006321">
    <property type="entry name" value="PilT/PilU"/>
</dbReference>
<dbReference type="EMBL" id="MEVD01000021">
    <property type="protein sequence ID" value="OGC52793.1"/>
    <property type="molecule type" value="Genomic_DNA"/>
</dbReference>
<dbReference type="InterPro" id="IPR027417">
    <property type="entry name" value="P-loop_NTPase"/>
</dbReference>
<dbReference type="GO" id="GO:0016887">
    <property type="term" value="F:ATP hydrolysis activity"/>
    <property type="evidence" value="ECO:0007669"/>
    <property type="project" value="InterPro"/>
</dbReference>
<protein>
    <recommendedName>
        <fullName evidence="2">Bacterial type II secretion system protein E domain-containing protein</fullName>
    </recommendedName>
</protein>
<reference evidence="3 4" key="1">
    <citation type="journal article" date="2016" name="Nat. Commun.">
        <title>Thousands of microbial genomes shed light on interconnected biogeochemical processes in an aquifer system.</title>
        <authorList>
            <person name="Anantharaman K."/>
            <person name="Brown C.T."/>
            <person name="Hug L.A."/>
            <person name="Sharon I."/>
            <person name="Castelle C.J."/>
            <person name="Probst A.J."/>
            <person name="Thomas B.C."/>
            <person name="Singh A."/>
            <person name="Wilkins M.J."/>
            <person name="Karaoz U."/>
            <person name="Brodie E.L."/>
            <person name="Williams K.H."/>
            <person name="Hubbard S.S."/>
            <person name="Banfield J.F."/>
        </authorList>
    </citation>
    <scope>NUCLEOTIDE SEQUENCE [LARGE SCALE GENOMIC DNA]</scope>
</reference>
<evidence type="ECO:0000256" key="1">
    <source>
        <dbReference type="ARBA" id="ARBA00006611"/>
    </source>
</evidence>
<accession>A0A1F4V850</accession>
<dbReference type="InterPro" id="IPR001482">
    <property type="entry name" value="T2SS/T4SS_dom"/>
</dbReference>
<dbReference type="PANTHER" id="PTHR30486">
    <property type="entry name" value="TWITCHING MOTILITY PROTEIN PILT"/>
    <property type="match status" value="1"/>
</dbReference>
<dbReference type="GO" id="GO:0005524">
    <property type="term" value="F:ATP binding"/>
    <property type="evidence" value="ECO:0007669"/>
    <property type="project" value="InterPro"/>
</dbReference>
<evidence type="ECO:0000313" key="4">
    <source>
        <dbReference type="Proteomes" id="UP000178127"/>
    </source>
</evidence>
<comment type="similarity">
    <text evidence="1">Belongs to the GSP E family.</text>
</comment>
<gene>
    <name evidence="3" type="ORF">A3D91_02035</name>
</gene>
<dbReference type="Gene3D" id="3.40.50.300">
    <property type="entry name" value="P-loop containing nucleotide triphosphate hydrolases"/>
    <property type="match status" value="1"/>
</dbReference>
<proteinExistence type="inferred from homology"/>
<dbReference type="STRING" id="1802620.A3D91_02035"/>
<dbReference type="NCBIfam" id="TIGR01420">
    <property type="entry name" value="pilT_fam"/>
    <property type="match status" value="1"/>
</dbReference>